<comment type="caution">
    <text evidence="2">The sequence shown here is derived from an EMBL/GenBank/DDBJ whole genome shotgun (WGS) entry which is preliminary data.</text>
</comment>
<dbReference type="STRING" id="40998.A0A2P7YN03"/>
<evidence type="ECO:0000313" key="3">
    <source>
        <dbReference type="Proteomes" id="UP000243723"/>
    </source>
</evidence>
<evidence type="ECO:0000313" key="2">
    <source>
        <dbReference type="EMBL" id="PSK37342.1"/>
    </source>
</evidence>
<evidence type="ECO:0000256" key="1">
    <source>
        <dbReference type="SAM" id="Phobius"/>
    </source>
</evidence>
<protein>
    <submittedName>
        <fullName evidence="2">Uncharacterized protein</fullName>
    </submittedName>
</protein>
<keyword evidence="1" id="KW-0472">Membrane</keyword>
<reference evidence="2 3" key="1">
    <citation type="submission" date="2017-05" db="EMBL/GenBank/DDBJ databases">
        <title>Draft genome sequence of Elsinoe australis.</title>
        <authorList>
            <person name="Cheng Q."/>
        </authorList>
    </citation>
    <scope>NUCLEOTIDE SEQUENCE [LARGE SCALE GENOMIC DNA]</scope>
    <source>
        <strain evidence="2 3">NL1</strain>
    </source>
</reference>
<dbReference type="AlphaFoldDB" id="A0A2P7YN03"/>
<gene>
    <name evidence="2" type="ORF">B9Z65_2084</name>
</gene>
<keyword evidence="3" id="KW-1185">Reference proteome</keyword>
<dbReference type="OrthoDB" id="3597994at2759"/>
<sequence>MSGSLPPPATAGREHPSALQTAKRNAAYLIDPTKSAAPDRRRTRALLKTGRYIIIFLFWRLVRYAKYAAVGAVTAAIAGTAIGSFASGVGFILAPPGILAGAGVGLVWGLGKFGWRTLARRVRSGDVERADARGDEHKDGSGEKEVEVVPRLEPGGARVDVW</sequence>
<keyword evidence="1" id="KW-1133">Transmembrane helix</keyword>
<keyword evidence="1" id="KW-0812">Transmembrane</keyword>
<feature type="transmembrane region" description="Helical" evidence="1">
    <location>
        <begin position="67"/>
        <end position="86"/>
    </location>
</feature>
<organism evidence="2 3">
    <name type="scientific">Elsinoe australis</name>
    <dbReference type="NCBI Taxonomy" id="40998"/>
    <lineage>
        <taxon>Eukaryota</taxon>
        <taxon>Fungi</taxon>
        <taxon>Dikarya</taxon>
        <taxon>Ascomycota</taxon>
        <taxon>Pezizomycotina</taxon>
        <taxon>Dothideomycetes</taxon>
        <taxon>Dothideomycetidae</taxon>
        <taxon>Myriangiales</taxon>
        <taxon>Elsinoaceae</taxon>
        <taxon>Elsinoe</taxon>
    </lineage>
</organism>
<accession>A0A2P7YN03</accession>
<dbReference type="EMBL" id="NHZQ01000412">
    <property type="protein sequence ID" value="PSK37342.1"/>
    <property type="molecule type" value="Genomic_DNA"/>
</dbReference>
<dbReference type="Proteomes" id="UP000243723">
    <property type="component" value="Unassembled WGS sequence"/>
</dbReference>
<name>A0A2P7YN03_9PEZI</name>
<feature type="transmembrane region" description="Helical" evidence="1">
    <location>
        <begin position="92"/>
        <end position="111"/>
    </location>
</feature>
<proteinExistence type="predicted"/>